<dbReference type="GO" id="GO:0020037">
    <property type="term" value="F:heme binding"/>
    <property type="evidence" value="ECO:0007669"/>
    <property type="project" value="InterPro"/>
</dbReference>
<dbReference type="InterPro" id="IPR002401">
    <property type="entry name" value="Cyt_P450_E_grp-I"/>
</dbReference>
<comment type="cofactor">
    <cofactor evidence="10">
        <name>heme</name>
        <dbReference type="ChEBI" id="CHEBI:30413"/>
    </cofactor>
</comment>
<dbReference type="InterPro" id="IPR050705">
    <property type="entry name" value="Cytochrome_P450_3A"/>
</dbReference>
<sequence length="538" mass="61675">MPCPSERMRVEFWLILYHSTYVVMQLLLNKLVMCGVQNTNLSEGRDSLKDDTRYNQQGSQSLKYLKLHFGVFERYGIPGPKPVFLLGNIIEIMKKGQLQAIIDWRKTYGKAFGYFEGFTPVLSISDPAVVREVLVKDFTNFQARKPFPLAPRKSLGLFLENGHQWRRSRSILSPAFSTSKLRTMTVVMEQQIDKLLQNLGTQQDKGIYFDIYRQFQSLTLDVIGRCAFGLHTNAQLDLSDAFLNNIQSLFRNMSTTVILPIVMLFPFVQYFIFAIKNVVLAIGMNPVSWLRHQIIEVIRIRREIGNDGSVTDLMQQMLFHSDKHQKMTDREIVAQSLTFLLAGYETTSAVLAFHCHLLAKNPEAQRRIRREIKQLGQEKISYQSVQKLPYLDMVFDEVCRLYPTASLIVTRQAAAARTYGHVYIPTGMNVQVDVWGLHHDTQFWDHPEKFMPERFSPENKSQIRPYTFMPFGAGPRNCIGSRFAMLETKIAVARIIKDYELKPANSSQDDLNLLCRGAIVPKDGVHVKLVHARNAKAG</sequence>
<dbReference type="InterPro" id="IPR001128">
    <property type="entry name" value="Cyt_P450"/>
</dbReference>
<dbReference type="InterPro" id="IPR017972">
    <property type="entry name" value="Cyt_P450_CS"/>
</dbReference>
<name>A0A210PWJ7_MIZYE</name>
<evidence type="ECO:0000256" key="8">
    <source>
        <dbReference type="ARBA" id="ARBA00023004"/>
    </source>
</evidence>
<keyword evidence="8 10" id="KW-0408">Iron</keyword>
<organism evidence="13 14">
    <name type="scientific">Mizuhopecten yessoensis</name>
    <name type="common">Japanese scallop</name>
    <name type="synonym">Patinopecten yessoensis</name>
    <dbReference type="NCBI Taxonomy" id="6573"/>
    <lineage>
        <taxon>Eukaryota</taxon>
        <taxon>Metazoa</taxon>
        <taxon>Spiralia</taxon>
        <taxon>Lophotrochozoa</taxon>
        <taxon>Mollusca</taxon>
        <taxon>Bivalvia</taxon>
        <taxon>Autobranchia</taxon>
        <taxon>Pteriomorphia</taxon>
        <taxon>Pectinida</taxon>
        <taxon>Pectinoidea</taxon>
        <taxon>Pectinidae</taxon>
        <taxon>Mizuhopecten</taxon>
    </lineage>
</organism>
<dbReference type="PRINTS" id="PR00385">
    <property type="entry name" value="P450"/>
</dbReference>
<evidence type="ECO:0000256" key="11">
    <source>
        <dbReference type="RuleBase" id="RU000461"/>
    </source>
</evidence>
<keyword evidence="6" id="KW-0492">Microsome</keyword>
<dbReference type="SUPFAM" id="SSF48264">
    <property type="entry name" value="Cytochrome P450"/>
    <property type="match status" value="1"/>
</dbReference>
<evidence type="ECO:0000256" key="10">
    <source>
        <dbReference type="PIRSR" id="PIRSR602401-1"/>
    </source>
</evidence>
<dbReference type="Proteomes" id="UP000242188">
    <property type="component" value="Unassembled WGS sequence"/>
</dbReference>
<keyword evidence="12" id="KW-1133">Transmembrane helix</keyword>
<dbReference type="PROSITE" id="PS00086">
    <property type="entry name" value="CYTOCHROME_P450"/>
    <property type="match status" value="1"/>
</dbReference>
<feature type="transmembrane region" description="Helical" evidence="12">
    <location>
        <begin position="257"/>
        <end position="282"/>
    </location>
</feature>
<comment type="subcellular location">
    <subcellularLocation>
        <location evidence="2">Endoplasmic reticulum membrane</location>
        <topology evidence="2">Peripheral membrane protein</topology>
    </subcellularLocation>
    <subcellularLocation>
        <location evidence="1">Microsome membrane</location>
        <topology evidence="1">Peripheral membrane protein</topology>
    </subcellularLocation>
</comment>
<dbReference type="PRINTS" id="PR00463">
    <property type="entry name" value="EP450I"/>
</dbReference>
<evidence type="ECO:0000256" key="7">
    <source>
        <dbReference type="ARBA" id="ARBA00023002"/>
    </source>
</evidence>
<dbReference type="FunFam" id="1.10.630.10:FF:000042">
    <property type="entry name" value="Cytochrome P450"/>
    <property type="match status" value="1"/>
</dbReference>
<evidence type="ECO:0000256" key="9">
    <source>
        <dbReference type="ARBA" id="ARBA00043906"/>
    </source>
</evidence>
<dbReference type="Pfam" id="PF00067">
    <property type="entry name" value="p450"/>
    <property type="match status" value="1"/>
</dbReference>
<evidence type="ECO:0000256" key="12">
    <source>
        <dbReference type="SAM" id="Phobius"/>
    </source>
</evidence>
<keyword evidence="12" id="KW-0812">Transmembrane</keyword>
<keyword evidence="4 10" id="KW-0349">Heme</keyword>
<evidence type="ECO:0000256" key="1">
    <source>
        <dbReference type="ARBA" id="ARBA00004174"/>
    </source>
</evidence>
<dbReference type="PANTHER" id="PTHR24302">
    <property type="entry name" value="CYTOCHROME P450 FAMILY 3"/>
    <property type="match status" value="1"/>
</dbReference>
<keyword evidence="5 10" id="KW-0479">Metal-binding</keyword>
<protein>
    <submittedName>
        <fullName evidence="13">Cytochrome P450 3A4</fullName>
    </submittedName>
</protein>
<dbReference type="GO" id="GO:0016705">
    <property type="term" value="F:oxidoreductase activity, acting on paired donors, with incorporation or reduction of molecular oxygen"/>
    <property type="evidence" value="ECO:0007669"/>
    <property type="project" value="InterPro"/>
</dbReference>
<evidence type="ECO:0000256" key="2">
    <source>
        <dbReference type="ARBA" id="ARBA00004406"/>
    </source>
</evidence>
<gene>
    <name evidence="13" type="ORF">KP79_PYT06134</name>
</gene>
<keyword evidence="14" id="KW-1185">Reference proteome</keyword>
<proteinExistence type="inferred from homology"/>
<dbReference type="PANTHER" id="PTHR24302:SF15">
    <property type="entry name" value="FATTY-ACID PEROXYGENASE"/>
    <property type="match status" value="1"/>
</dbReference>
<dbReference type="OrthoDB" id="2789670at2759"/>
<evidence type="ECO:0000313" key="14">
    <source>
        <dbReference type="Proteomes" id="UP000242188"/>
    </source>
</evidence>
<dbReference type="InterPro" id="IPR036396">
    <property type="entry name" value="Cyt_P450_sf"/>
</dbReference>
<evidence type="ECO:0000256" key="4">
    <source>
        <dbReference type="ARBA" id="ARBA00022617"/>
    </source>
</evidence>
<accession>A0A210PWJ7</accession>
<keyword evidence="7 11" id="KW-0560">Oxidoreductase</keyword>
<comment type="caution">
    <text evidence="13">The sequence shown here is derived from an EMBL/GenBank/DDBJ whole genome shotgun (WGS) entry which is preliminary data.</text>
</comment>
<dbReference type="Gene3D" id="1.10.630.10">
    <property type="entry name" value="Cytochrome P450"/>
    <property type="match status" value="1"/>
</dbReference>
<keyword evidence="11" id="KW-0503">Monooxygenase</keyword>
<evidence type="ECO:0000256" key="3">
    <source>
        <dbReference type="ARBA" id="ARBA00010617"/>
    </source>
</evidence>
<dbReference type="EMBL" id="NEDP02005442">
    <property type="protein sequence ID" value="OWF40860.1"/>
    <property type="molecule type" value="Genomic_DNA"/>
</dbReference>
<dbReference type="GO" id="GO:0008395">
    <property type="term" value="F:steroid hydroxylase activity"/>
    <property type="evidence" value="ECO:0007669"/>
    <property type="project" value="TreeGrafter"/>
</dbReference>
<evidence type="ECO:0000256" key="6">
    <source>
        <dbReference type="ARBA" id="ARBA00022848"/>
    </source>
</evidence>
<keyword evidence="12" id="KW-0472">Membrane</keyword>
<keyword evidence="6" id="KW-0256">Endoplasmic reticulum</keyword>
<dbReference type="GO" id="GO:0005789">
    <property type="term" value="C:endoplasmic reticulum membrane"/>
    <property type="evidence" value="ECO:0007669"/>
    <property type="project" value="UniProtKB-SubCell"/>
</dbReference>
<comment type="similarity">
    <text evidence="3 11">Belongs to the cytochrome P450 family.</text>
</comment>
<feature type="binding site" description="axial binding residue" evidence="10">
    <location>
        <position position="478"/>
    </location>
    <ligand>
        <name>heme</name>
        <dbReference type="ChEBI" id="CHEBI:30413"/>
    </ligand>
    <ligandPart>
        <name>Fe</name>
        <dbReference type="ChEBI" id="CHEBI:18248"/>
    </ligandPart>
</feature>
<comment type="function">
    <text evidence="9">Cytochromes P450 are a group of heme-thiolate monooxygenases. They oxidize a variety of structurally unrelated compounds, including steroids, fatty acids, and xenobiotics.</text>
</comment>
<reference evidence="13 14" key="1">
    <citation type="journal article" date="2017" name="Nat. Ecol. Evol.">
        <title>Scallop genome provides insights into evolution of bilaterian karyotype and development.</title>
        <authorList>
            <person name="Wang S."/>
            <person name="Zhang J."/>
            <person name="Jiao W."/>
            <person name="Li J."/>
            <person name="Xun X."/>
            <person name="Sun Y."/>
            <person name="Guo X."/>
            <person name="Huan P."/>
            <person name="Dong B."/>
            <person name="Zhang L."/>
            <person name="Hu X."/>
            <person name="Sun X."/>
            <person name="Wang J."/>
            <person name="Zhao C."/>
            <person name="Wang Y."/>
            <person name="Wang D."/>
            <person name="Huang X."/>
            <person name="Wang R."/>
            <person name="Lv J."/>
            <person name="Li Y."/>
            <person name="Zhang Z."/>
            <person name="Liu B."/>
            <person name="Lu W."/>
            <person name="Hui Y."/>
            <person name="Liang J."/>
            <person name="Zhou Z."/>
            <person name="Hou R."/>
            <person name="Li X."/>
            <person name="Liu Y."/>
            <person name="Li H."/>
            <person name="Ning X."/>
            <person name="Lin Y."/>
            <person name="Zhao L."/>
            <person name="Xing Q."/>
            <person name="Dou J."/>
            <person name="Li Y."/>
            <person name="Mao J."/>
            <person name="Guo H."/>
            <person name="Dou H."/>
            <person name="Li T."/>
            <person name="Mu C."/>
            <person name="Jiang W."/>
            <person name="Fu Q."/>
            <person name="Fu X."/>
            <person name="Miao Y."/>
            <person name="Liu J."/>
            <person name="Yu Q."/>
            <person name="Li R."/>
            <person name="Liao H."/>
            <person name="Li X."/>
            <person name="Kong Y."/>
            <person name="Jiang Z."/>
            <person name="Chourrout D."/>
            <person name="Li R."/>
            <person name="Bao Z."/>
        </authorList>
    </citation>
    <scope>NUCLEOTIDE SEQUENCE [LARGE SCALE GENOMIC DNA]</scope>
    <source>
        <strain evidence="13 14">PY_sf001</strain>
    </source>
</reference>
<dbReference type="CDD" id="cd11055">
    <property type="entry name" value="CYP3A-like"/>
    <property type="match status" value="1"/>
</dbReference>
<dbReference type="AlphaFoldDB" id="A0A210PWJ7"/>
<dbReference type="STRING" id="6573.A0A210PWJ7"/>
<evidence type="ECO:0000256" key="5">
    <source>
        <dbReference type="ARBA" id="ARBA00022723"/>
    </source>
</evidence>
<dbReference type="GO" id="GO:0005506">
    <property type="term" value="F:iron ion binding"/>
    <property type="evidence" value="ECO:0007669"/>
    <property type="project" value="InterPro"/>
</dbReference>
<evidence type="ECO:0000313" key="13">
    <source>
        <dbReference type="EMBL" id="OWF40860.1"/>
    </source>
</evidence>